<keyword evidence="2" id="KW-0040">ANK repeat</keyword>
<dbReference type="Gene3D" id="1.25.40.20">
    <property type="entry name" value="Ankyrin repeat-containing domain"/>
    <property type="match status" value="2"/>
</dbReference>
<dbReference type="PANTHER" id="PTHR24147">
    <property type="entry name" value="ANKYRIN REPEAT DOMAIN 36-RELATED"/>
    <property type="match status" value="1"/>
</dbReference>
<dbReference type="Proteomes" id="UP000472277">
    <property type="component" value="Chromosome 7"/>
</dbReference>
<organism evidence="6 7">
    <name type="scientific">Salmo trutta</name>
    <name type="common">Brown trout</name>
    <dbReference type="NCBI Taxonomy" id="8032"/>
    <lineage>
        <taxon>Eukaryota</taxon>
        <taxon>Metazoa</taxon>
        <taxon>Chordata</taxon>
        <taxon>Craniata</taxon>
        <taxon>Vertebrata</taxon>
        <taxon>Euteleostomi</taxon>
        <taxon>Actinopterygii</taxon>
        <taxon>Neopterygii</taxon>
        <taxon>Teleostei</taxon>
        <taxon>Protacanthopterygii</taxon>
        <taxon>Salmoniformes</taxon>
        <taxon>Salmonidae</taxon>
        <taxon>Salmoninae</taxon>
        <taxon>Salmo</taxon>
    </lineage>
</organism>
<feature type="compositionally biased region" description="Low complexity" evidence="4">
    <location>
        <begin position="319"/>
        <end position="330"/>
    </location>
</feature>
<dbReference type="Pfam" id="PF12796">
    <property type="entry name" value="Ank_2"/>
    <property type="match status" value="2"/>
</dbReference>
<feature type="compositionally biased region" description="Basic and acidic residues" evidence="4">
    <location>
        <begin position="661"/>
        <end position="671"/>
    </location>
</feature>
<protein>
    <submittedName>
        <fullName evidence="6">Ankyrin repeat domain-containing protein 36C-like</fullName>
    </submittedName>
</protein>
<feature type="region of interest" description="Disordered" evidence="4">
    <location>
        <begin position="1132"/>
        <end position="1151"/>
    </location>
</feature>
<feature type="coiled-coil region" evidence="3">
    <location>
        <begin position="974"/>
        <end position="1008"/>
    </location>
</feature>
<keyword evidence="7" id="KW-1185">Reference proteome</keyword>
<feature type="compositionally biased region" description="Polar residues" evidence="4">
    <location>
        <begin position="681"/>
        <end position="690"/>
    </location>
</feature>
<dbReference type="InParanoid" id="A0A674DBK6"/>
<gene>
    <name evidence="6" type="primary">si:ch211-272n13.3</name>
</gene>
<dbReference type="Ensembl" id="ENSSTUT00000099752.1">
    <property type="protein sequence ID" value="ENSSTUP00000093382.1"/>
    <property type="gene ID" value="ENSSTUG00000041408.1"/>
</dbReference>
<evidence type="ECO:0000256" key="3">
    <source>
        <dbReference type="SAM" id="Coils"/>
    </source>
</evidence>
<evidence type="ECO:0000313" key="6">
    <source>
        <dbReference type="Ensembl" id="ENSSTUP00000093382.1"/>
    </source>
</evidence>
<feature type="region of interest" description="Disordered" evidence="4">
    <location>
        <begin position="1184"/>
        <end position="1207"/>
    </location>
</feature>
<dbReference type="PANTHER" id="PTHR24147:SF53">
    <property type="entry name" value="ANKYRIN REPEAT DOMAIN 26"/>
    <property type="match status" value="1"/>
</dbReference>
<feature type="repeat" description="ANK" evidence="2">
    <location>
        <begin position="198"/>
        <end position="230"/>
    </location>
</feature>
<feature type="compositionally biased region" description="Basic and acidic residues" evidence="4">
    <location>
        <begin position="486"/>
        <end position="503"/>
    </location>
</feature>
<dbReference type="GeneTree" id="ENSGT00940000163982"/>
<feature type="compositionally biased region" description="Basic and acidic residues" evidence="4">
    <location>
        <begin position="701"/>
        <end position="713"/>
    </location>
</feature>
<feature type="domain" description="CCDC144C-like coiled-coil" evidence="5">
    <location>
        <begin position="1042"/>
        <end position="1419"/>
    </location>
</feature>
<feature type="compositionally biased region" description="Basic and acidic residues" evidence="4">
    <location>
        <begin position="293"/>
        <end position="308"/>
    </location>
</feature>
<feature type="region of interest" description="Disordered" evidence="4">
    <location>
        <begin position="901"/>
        <end position="924"/>
    </location>
</feature>
<evidence type="ECO:0000256" key="2">
    <source>
        <dbReference type="PROSITE-ProRule" id="PRU00023"/>
    </source>
</evidence>
<dbReference type="PROSITE" id="PS50297">
    <property type="entry name" value="ANK_REP_REGION"/>
    <property type="match status" value="4"/>
</dbReference>
<dbReference type="Pfam" id="PF13857">
    <property type="entry name" value="Ank_5"/>
    <property type="match status" value="1"/>
</dbReference>
<feature type="region of interest" description="Disordered" evidence="4">
    <location>
        <begin position="591"/>
        <end position="866"/>
    </location>
</feature>
<dbReference type="InterPro" id="IPR039497">
    <property type="entry name" value="CC144C-like_CC_dom"/>
</dbReference>
<accession>A0A674DBK6</accession>
<feature type="compositionally biased region" description="Basic and acidic residues" evidence="4">
    <location>
        <begin position="540"/>
        <end position="549"/>
    </location>
</feature>
<feature type="compositionally biased region" description="Polar residues" evidence="4">
    <location>
        <begin position="714"/>
        <end position="730"/>
    </location>
</feature>
<feature type="compositionally biased region" description="Acidic residues" evidence="4">
    <location>
        <begin position="596"/>
        <end position="605"/>
    </location>
</feature>
<feature type="compositionally biased region" description="Basic and acidic residues" evidence="4">
    <location>
        <begin position="1134"/>
        <end position="1144"/>
    </location>
</feature>
<evidence type="ECO:0000256" key="1">
    <source>
        <dbReference type="ARBA" id="ARBA00023054"/>
    </source>
</evidence>
<dbReference type="InterPro" id="IPR002110">
    <property type="entry name" value="Ankyrin_rpt"/>
</dbReference>
<feature type="region of interest" description="Disordered" evidence="4">
    <location>
        <begin position="256"/>
        <end position="563"/>
    </location>
</feature>
<dbReference type="InterPro" id="IPR050657">
    <property type="entry name" value="Ankyrin_repeat_domain"/>
</dbReference>
<feature type="repeat" description="ANK" evidence="2">
    <location>
        <begin position="132"/>
        <end position="164"/>
    </location>
</feature>
<dbReference type="SMART" id="SM00248">
    <property type="entry name" value="ANK"/>
    <property type="match status" value="6"/>
</dbReference>
<reference evidence="6" key="1">
    <citation type="submission" date="2025-08" db="UniProtKB">
        <authorList>
            <consortium name="Ensembl"/>
        </authorList>
    </citation>
    <scope>IDENTIFICATION</scope>
</reference>
<name>A0A674DBK6_SALTR</name>
<sequence>MKKIFNFTKKKKGFSPNTSDTGSVLSVGYDLKEKDLGKVHKAAYGGDLAKLKQLAKKNDINQLDKENRTALHIACANGHTDVVQFLVESKAKLNLCDNQNRSPLMKAVQCQQERCVATLLEHDAEPNLVDVNGNTALHLASCIPAFSTAMLLLEHEANVNAQNKEGYSPLTMAVKENHAEMAEFLLKEGADVNTKDQGHRSPLMIAACNGQISMVRLLLQYDADITLKDNNGWSSDDYAVMNGHHACSHLIIEHGTKRKSMPSSAHAPAKKKQASMLCSPSEEAGFSLGGPATDKDEQGASEGGRDVEDNSQTESISRASKSAADDSWPSSDEEDELDITPKKHPKLNLKKLMNASKKGKNDAVTDLEKPWSGPEAERESENRVQRNPSLPKAFPPSSAPQHLVSPSPSASFTSKPAQMTSTRLQSSRKEKDSTEDEEDYDKDRGGDEEDEEEKSFKEEMGKTKYQTEEEKDDSLVDDSPVPGSEDASKDKQRDFLSELGLEKGDDEEDSWDTESGSVSPRKQHGRDPAKMPHVSVISGENKEVLRNYDNDANNDNVPEKPEKIKRETLSILTKLELSKKDADKKTDIMEELGLGDVDDLEDASDWDTASTASRRTLPGHEVPSPGGEELREEASSRSPIPLLAVQEQEPDADIAVIAERSGPEEKRHFLSERPLPLASPRSLTPQTQPQPCARKMLLQRTESEKDFDWDSDHVNTSTPSTGKQLPNVTETIAVLKPNNPVREPSPVKQESECSPEPEEQAQEVGDDKTKANMEVLQKSSASRVAGGSMSRRCERELDEEEEKPETSLGHPKVSRSGTGATESEHLLRATDRITQRHWSKSPKRALEDQLHHQQQKKEEGRAVSNEATLQLPFLGGARHGRAPQAANHVNAGDPLSVFDDSTLSEVSDDDGRSLSAWHQKDKTAGEMEMAEDFDELTQSSDTATSDLEDPTSGYRHASFLIKQLDSATLDSVSIVKLQNMFHEYERTIQRERGRHGRLSDKVSQLEAEQCELMASLEESRDSKQALDHRQLELDTDLNNFKFQLKQEQEKHRNASMLYDKTREMLRRKEEELRAEAEEKHKVELAMRNLELEMRAILNNMKQSEEDRSETQRLLTQERGARALSETLLNNHLRKQQEIEEENRRTVSKSNEALSQLTEVTDRERGLLQQSSVLQDELSSLRAELERSCSHSRQEESRHSEESEALRERLEDARRDLKLNEDALAQTVYQYTSQVTTVKAELAVASTRLEHERQVREQLEAEGESARTRLIGALQEAERCQAARADAERALHREREGHQRAQDKLMGEAANKREAVGELSQKLAKAESRANGLENEVHRITMSLAEMEHVVATLQRDKDQIGGRVKELEAALQTEREQAGRVCARQETLQERLAAAQSEAMLLRQQLEGAQNKGACNCRVFNQCILAVS</sequence>
<dbReference type="Pfam" id="PF14915">
    <property type="entry name" value="CCDC144C"/>
    <property type="match status" value="1"/>
</dbReference>
<evidence type="ECO:0000259" key="5">
    <source>
        <dbReference type="Pfam" id="PF14915"/>
    </source>
</evidence>
<feature type="compositionally biased region" description="Basic and acidic residues" evidence="4">
    <location>
        <begin position="844"/>
        <end position="861"/>
    </location>
</feature>
<dbReference type="OMA" id="QCQMKEV"/>
<feature type="compositionally biased region" description="Polar residues" evidence="4">
    <location>
        <begin position="404"/>
        <end position="425"/>
    </location>
</feature>
<proteinExistence type="predicted"/>
<feature type="compositionally biased region" description="Acidic residues" evidence="4">
    <location>
        <begin position="433"/>
        <end position="453"/>
    </location>
</feature>
<feature type="compositionally biased region" description="Basic and acidic residues" evidence="4">
    <location>
        <begin position="454"/>
        <end position="468"/>
    </location>
</feature>
<evidence type="ECO:0000256" key="4">
    <source>
        <dbReference type="SAM" id="MobiDB-lite"/>
    </source>
</evidence>
<feature type="repeat" description="ANK" evidence="2">
    <location>
        <begin position="165"/>
        <end position="197"/>
    </location>
</feature>
<dbReference type="PRINTS" id="PR01415">
    <property type="entry name" value="ANKYRIN"/>
</dbReference>
<feature type="repeat" description="ANK" evidence="2">
    <location>
        <begin position="66"/>
        <end position="98"/>
    </location>
</feature>
<keyword evidence="1 3" id="KW-0175">Coiled coil</keyword>
<dbReference type="SUPFAM" id="SSF48403">
    <property type="entry name" value="Ankyrin repeat"/>
    <property type="match status" value="1"/>
</dbReference>
<evidence type="ECO:0000313" key="7">
    <source>
        <dbReference type="Proteomes" id="UP000472277"/>
    </source>
</evidence>
<feature type="compositionally biased region" description="Basic and acidic residues" evidence="4">
    <location>
        <begin position="359"/>
        <end position="384"/>
    </location>
</feature>
<dbReference type="InterPro" id="IPR036770">
    <property type="entry name" value="Ankyrin_rpt-contain_sf"/>
</dbReference>
<feature type="compositionally biased region" description="Basic and acidic residues" evidence="4">
    <location>
        <begin position="822"/>
        <end position="834"/>
    </location>
</feature>
<reference evidence="6" key="2">
    <citation type="submission" date="2025-09" db="UniProtKB">
        <authorList>
            <consortium name="Ensembl"/>
        </authorList>
    </citation>
    <scope>IDENTIFICATION</scope>
</reference>
<dbReference type="PROSITE" id="PS50088">
    <property type="entry name" value="ANK_REPEAT"/>
    <property type="match status" value="4"/>
</dbReference>